<dbReference type="InterPro" id="IPR011583">
    <property type="entry name" value="Chitinase_II/V-like_cat"/>
</dbReference>
<dbReference type="InterPro" id="IPR001579">
    <property type="entry name" value="Glyco_hydro_18_chit_AS"/>
</dbReference>
<keyword evidence="1" id="KW-0378">Hydrolase</keyword>
<sequence length="587" mass="62812">MGRRAWLAVSAAVSMLVAVALLPLLSPAAQAANDNPPRKIVTGWMPYWNTKGGMATIMANPDLFPEVMPFWYSVKSQTNVLDQYDPANAAPMSDQVKTLQAAGVKVVPTLTDGTGKLAMQKLLADATKRAQLVKTLADLATKNNFDGLDLDWEGFAFTDGTASWSVTSPLWTTFVKELATKLHAQGDILSVTTPEVRDPASGKKGYWVYNWPEIGPVIDRLRIMTYDYSVANPGPIGPLSWVDQITKYASTLMAPSKIWVGVPTYGRDWVTAVEGTCPDGVDLIAPQGATAGTKAVVNSKDAAALAASYQATPVWTESYGEYSFNYTKVYAPADGASDKTCVVTRTVWYQDARSVAARAALVAKYRIGGVALWSLGIEDPLTWPSVRLYAKTIAPDVVLGSIDAPTTPVDFATPVTLTATFKVSDSRPVVGAPISFQMMRNSDTDWREIATATTSVTGIAQIKLVASQYVQVRAVAPGTWERLAGTSAAKNIAVQRLVGSLSVNSPRVGAKVVVKGRILPAEAVDVSLEECVDGAWVEVASGASGYDGVVTLSASVRQAGFHTYRISARSDSHFETVISQSITSIVR</sequence>
<dbReference type="SMART" id="SM00636">
    <property type="entry name" value="Glyco_18"/>
    <property type="match status" value="1"/>
</dbReference>
<dbReference type="Gene3D" id="3.10.50.10">
    <property type="match status" value="1"/>
</dbReference>
<keyword evidence="2" id="KW-0326">Glycosidase</keyword>
<evidence type="ECO:0000256" key="1">
    <source>
        <dbReference type="ARBA" id="ARBA00022801"/>
    </source>
</evidence>
<name>A0A6J6NKV3_9ZZZZ</name>
<feature type="domain" description="GH18" evidence="3">
    <location>
        <begin position="39"/>
        <end position="396"/>
    </location>
</feature>
<proteinExistence type="predicted"/>
<protein>
    <submittedName>
        <fullName evidence="4">Unannotated protein</fullName>
    </submittedName>
</protein>
<evidence type="ECO:0000256" key="2">
    <source>
        <dbReference type="ARBA" id="ARBA00023295"/>
    </source>
</evidence>
<dbReference type="InterPro" id="IPR001223">
    <property type="entry name" value="Glyco_hydro18_cat"/>
</dbReference>
<dbReference type="AlphaFoldDB" id="A0A6J6NKV3"/>
<dbReference type="InterPro" id="IPR029070">
    <property type="entry name" value="Chitinase_insertion_sf"/>
</dbReference>
<dbReference type="PROSITE" id="PS01095">
    <property type="entry name" value="GH18_1"/>
    <property type="match status" value="1"/>
</dbReference>
<organism evidence="4">
    <name type="scientific">freshwater metagenome</name>
    <dbReference type="NCBI Taxonomy" id="449393"/>
    <lineage>
        <taxon>unclassified sequences</taxon>
        <taxon>metagenomes</taxon>
        <taxon>ecological metagenomes</taxon>
    </lineage>
</organism>
<dbReference type="InterPro" id="IPR006311">
    <property type="entry name" value="TAT_signal"/>
</dbReference>
<dbReference type="Pfam" id="PF00704">
    <property type="entry name" value="Glyco_hydro_18"/>
    <property type="match status" value="1"/>
</dbReference>
<dbReference type="EMBL" id="CAFBAA010000037">
    <property type="protein sequence ID" value="CAB4844840.1"/>
    <property type="molecule type" value="Genomic_DNA"/>
</dbReference>
<evidence type="ECO:0000313" key="5">
    <source>
        <dbReference type="EMBL" id="CAB4705082.1"/>
    </source>
</evidence>
<dbReference type="EMBL" id="CAEZXB010000037">
    <property type="protein sequence ID" value="CAB4685365.1"/>
    <property type="molecule type" value="Genomic_DNA"/>
</dbReference>
<dbReference type="GO" id="GO:0008061">
    <property type="term" value="F:chitin binding"/>
    <property type="evidence" value="ECO:0007669"/>
    <property type="project" value="InterPro"/>
</dbReference>
<gene>
    <name evidence="4" type="ORF">UFOPK2342_01448</name>
    <name evidence="5" type="ORF">UFOPK2423_01391</name>
    <name evidence="6" type="ORF">UFOPK3266_01250</name>
</gene>
<dbReference type="EMBL" id="CAEZXN010000041">
    <property type="protein sequence ID" value="CAB4705082.1"/>
    <property type="molecule type" value="Genomic_DNA"/>
</dbReference>
<dbReference type="PANTHER" id="PTHR46066:SF2">
    <property type="entry name" value="CHITINASE DOMAIN-CONTAINING PROTEIN 1"/>
    <property type="match status" value="1"/>
</dbReference>
<dbReference type="GO" id="GO:0005975">
    <property type="term" value="P:carbohydrate metabolic process"/>
    <property type="evidence" value="ECO:0007669"/>
    <property type="project" value="InterPro"/>
</dbReference>
<dbReference type="PROSITE" id="PS51318">
    <property type="entry name" value="TAT"/>
    <property type="match status" value="1"/>
</dbReference>
<dbReference type="InterPro" id="IPR017853">
    <property type="entry name" value="GH"/>
</dbReference>
<evidence type="ECO:0000259" key="3">
    <source>
        <dbReference type="PROSITE" id="PS51910"/>
    </source>
</evidence>
<dbReference type="GO" id="GO:0004553">
    <property type="term" value="F:hydrolase activity, hydrolyzing O-glycosyl compounds"/>
    <property type="evidence" value="ECO:0007669"/>
    <property type="project" value="InterPro"/>
</dbReference>
<evidence type="ECO:0000313" key="6">
    <source>
        <dbReference type="EMBL" id="CAB4844840.1"/>
    </source>
</evidence>
<dbReference type="PROSITE" id="PS51910">
    <property type="entry name" value="GH18_2"/>
    <property type="match status" value="1"/>
</dbReference>
<dbReference type="PANTHER" id="PTHR46066">
    <property type="entry name" value="CHITINASE DOMAIN-CONTAINING PROTEIN 1 FAMILY MEMBER"/>
    <property type="match status" value="1"/>
</dbReference>
<dbReference type="SUPFAM" id="SSF51445">
    <property type="entry name" value="(Trans)glycosidases"/>
    <property type="match status" value="1"/>
</dbReference>
<evidence type="ECO:0000313" key="4">
    <source>
        <dbReference type="EMBL" id="CAB4685365.1"/>
    </source>
</evidence>
<accession>A0A6J6NKV3</accession>
<reference evidence="4" key="1">
    <citation type="submission" date="2020-05" db="EMBL/GenBank/DDBJ databases">
        <authorList>
            <person name="Chiriac C."/>
            <person name="Salcher M."/>
            <person name="Ghai R."/>
            <person name="Kavagutti S V."/>
        </authorList>
    </citation>
    <scope>NUCLEOTIDE SEQUENCE</scope>
</reference>
<dbReference type="Gene3D" id="3.20.20.80">
    <property type="entry name" value="Glycosidases"/>
    <property type="match status" value="1"/>
</dbReference>